<feature type="transmembrane region" description="Helical" evidence="1">
    <location>
        <begin position="427"/>
        <end position="450"/>
    </location>
</feature>
<name>A0A3A6PTM0_9BACL</name>
<dbReference type="AlphaFoldDB" id="A0A3A6PTM0"/>
<dbReference type="Pfam" id="PF02447">
    <property type="entry name" value="GntP_permease"/>
    <property type="match status" value="1"/>
</dbReference>
<dbReference type="PANTHER" id="PTHR30354">
    <property type="entry name" value="GNT FAMILY GLUCONATE TRANSPORTER"/>
    <property type="match status" value="1"/>
</dbReference>
<proteinExistence type="predicted"/>
<dbReference type="GO" id="GO:0015128">
    <property type="term" value="F:gluconate transmembrane transporter activity"/>
    <property type="evidence" value="ECO:0007669"/>
    <property type="project" value="InterPro"/>
</dbReference>
<feature type="transmembrane region" description="Helical" evidence="1">
    <location>
        <begin position="251"/>
        <end position="275"/>
    </location>
</feature>
<dbReference type="OrthoDB" id="9787129at2"/>
<sequence length="489" mass="50471">MAMDLSAEVIQLGPIILGLLFVCIIFIVFATAKWKLHPFLSIIAATYLLALGTNLIGKLSGHSAPIIADIGSTITSGFGSIIASIGLVIIFGTIIGKVLEKTGAAIKMAEVVLRLLGDRHPAIAMSIIGWIVSLPVFCDSGYVILSSLKKSLAKRTGVSIVTLSVALSTGLYATHTLVPPTPGPIAAASNVGIGPAGLFWVIVVGIIVSIPVALAGHIWARTAASKLPSTLEEATETFEEYKEKFGKLPSAWAAFGPIIVPIALLAAASIANLPIGTDADGNQQLLASGFAHTLLTFLGAPVNALFIGVLLAIFTLLPKRDEENLTKLMGAGLVDAAIIIMITGAGGALGSVIKATPIADYVKSLVADNTAFIGVGALLLAFVIAAILKTAQGSTTAALIITSTIMFPLMPSLGLMEMMGSVPIGQILTVMAIGAGSMAVSHVNDSYFWVVSQFSGMNLKTAYKAQTMATLVQGITGIIVVCILGAIFL</sequence>
<feature type="transmembrane region" description="Helical" evidence="1">
    <location>
        <begin position="329"/>
        <end position="350"/>
    </location>
</feature>
<protein>
    <submittedName>
        <fullName evidence="2">GntP family permease</fullName>
    </submittedName>
</protein>
<organism evidence="2 3">
    <name type="scientific">Paenibacillus pinisoli</name>
    <dbReference type="NCBI Taxonomy" id="1276110"/>
    <lineage>
        <taxon>Bacteria</taxon>
        <taxon>Bacillati</taxon>
        <taxon>Bacillota</taxon>
        <taxon>Bacilli</taxon>
        <taxon>Bacillales</taxon>
        <taxon>Paenibacillaceae</taxon>
        <taxon>Paenibacillus</taxon>
    </lineage>
</organism>
<evidence type="ECO:0000313" key="2">
    <source>
        <dbReference type="EMBL" id="RJX37314.1"/>
    </source>
</evidence>
<feature type="transmembrane region" description="Helical" evidence="1">
    <location>
        <begin position="295"/>
        <end position="317"/>
    </location>
</feature>
<accession>A0A3A6PTM0</accession>
<keyword evidence="1" id="KW-0472">Membrane</keyword>
<feature type="transmembrane region" description="Helical" evidence="1">
    <location>
        <begin position="471"/>
        <end position="488"/>
    </location>
</feature>
<evidence type="ECO:0000256" key="1">
    <source>
        <dbReference type="SAM" id="Phobius"/>
    </source>
</evidence>
<dbReference type="Proteomes" id="UP000267798">
    <property type="component" value="Unassembled WGS sequence"/>
</dbReference>
<evidence type="ECO:0000313" key="3">
    <source>
        <dbReference type="Proteomes" id="UP000267798"/>
    </source>
</evidence>
<feature type="transmembrane region" description="Helical" evidence="1">
    <location>
        <begin position="370"/>
        <end position="388"/>
    </location>
</feature>
<feature type="transmembrane region" description="Helical" evidence="1">
    <location>
        <begin position="395"/>
        <end position="415"/>
    </location>
</feature>
<dbReference type="PANTHER" id="PTHR30354:SF11">
    <property type="entry name" value="PERMEASE"/>
    <property type="match status" value="1"/>
</dbReference>
<feature type="transmembrane region" description="Helical" evidence="1">
    <location>
        <begin position="78"/>
        <end position="99"/>
    </location>
</feature>
<keyword evidence="3" id="KW-1185">Reference proteome</keyword>
<feature type="transmembrane region" description="Helical" evidence="1">
    <location>
        <begin position="122"/>
        <end position="145"/>
    </location>
</feature>
<keyword evidence="1" id="KW-0812">Transmembrane</keyword>
<dbReference type="EMBL" id="QXQB01000006">
    <property type="protein sequence ID" value="RJX37314.1"/>
    <property type="molecule type" value="Genomic_DNA"/>
</dbReference>
<feature type="transmembrane region" description="Helical" evidence="1">
    <location>
        <begin position="198"/>
        <end position="220"/>
    </location>
</feature>
<feature type="transmembrane region" description="Helical" evidence="1">
    <location>
        <begin position="157"/>
        <end position="178"/>
    </location>
</feature>
<keyword evidence="1" id="KW-1133">Transmembrane helix</keyword>
<gene>
    <name evidence="2" type="ORF">D3P09_23460</name>
</gene>
<dbReference type="GO" id="GO:0005886">
    <property type="term" value="C:plasma membrane"/>
    <property type="evidence" value="ECO:0007669"/>
    <property type="project" value="TreeGrafter"/>
</dbReference>
<comment type="caution">
    <text evidence="2">The sequence shown here is derived from an EMBL/GenBank/DDBJ whole genome shotgun (WGS) entry which is preliminary data.</text>
</comment>
<dbReference type="InterPro" id="IPR003474">
    <property type="entry name" value="Glcn_transporter"/>
</dbReference>
<feature type="transmembrane region" description="Helical" evidence="1">
    <location>
        <begin position="12"/>
        <end position="32"/>
    </location>
</feature>
<reference evidence="2 3" key="1">
    <citation type="submission" date="2018-09" db="EMBL/GenBank/DDBJ databases">
        <title>Paenibacillus aracenensis nov. sp. isolated from a cave in southern Spain.</title>
        <authorList>
            <person name="Jurado V."/>
            <person name="Gutierrez-Patricio S."/>
            <person name="Gonzalez-Pimentel J.L."/>
            <person name="Miller A.Z."/>
            <person name="Laiz L."/>
            <person name="Saiz-Jimenez C."/>
        </authorList>
    </citation>
    <scope>NUCLEOTIDE SEQUENCE [LARGE SCALE GENOMIC DNA]</scope>
    <source>
        <strain evidence="2 3">JCM 19203</strain>
    </source>
</reference>
<feature type="transmembrane region" description="Helical" evidence="1">
    <location>
        <begin position="38"/>
        <end position="57"/>
    </location>
</feature>